<dbReference type="OrthoDB" id="2396740at2759"/>
<feature type="compositionally biased region" description="Polar residues" evidence="1">
    <location>
        <begin position="138"/>
        <end position="148"/>
    </location>
</feature>
<evidence type="ECO:0000256" key="1">
    <source>
        <dbReference type="SAM" id="MobiDB-lite"/>
    </source>
</evidence>
<dbReference type="Proteomes" id="UP000684084">
    <property type="component" value="Unassembled WGS sequence"/>
</dbReference>
<accession>A0A916E8G3</accession>
<proteinExistence type="predicted"/>
<organism evidence="2 3">
    <name type="scientific">Rhizophagus irregularis</name>
    <dbReference type="NCBI Taxonomy" id="588596"/>
    <lineage>
        <taxon>Eukaryota</taxon>
        <taxon>Fungi</taxon>
        <taxon>Fungi incertae sedis</taxon>
        <taxon>Mucoromycota</taxon>
        <taxon>Glomeromycotina</taxon>
        <taxon>Glomeromycetes</taxon>
        <taxon>Glomerales</taxon>
        <taxon>Glomeraceae</taxon>
        <taxon>Rhizophagus</taxon>
    </lineage>
</organism>
<feature type="region of interest" description="Disordered" evidence="1">
    <location>
        <begin position="51"/>
        <end position="158"/>
    </location>
</feature>
<feature type="compositionally biased region" description="Low complexity" evidence="1">
    <location>
        <begin position="125"/>
        <end position="137"/>
    </location>
</feature>
<dbReference type="EMBL" id="CAGKOT010000028">
    <property type="protein sequence ID" value="CAB5370701.1"/>
    <property type="molecule type" value="Genomic_DNA"/>
</dbReference>
<reference evidence="2" key="1">
    <citation type="submission" date="2020-05" db="EMBL/GenBank/DDBJ databases">
        <authorList>
            <person name="Rincon C."/>
            <person name="Sanders R I."/>
            <person name="Robbins C."/>
            <person name="Chaturvedi A."/>
        </authorList>
    </citation>
    <scope>NUCLEOTIDE SEQUENCE</scope>
    <source>
        <strain evidence="2">CHB12</strain>
    </source>
</reference>
<comment type="caution">
    <text evidence="2">The sequence shown here is derived from an EMBL/GenBank/DDBJ whole genome shotgun (WGS) entry which is preliminary data.</text>
</comment>
<evidence type="ECO:0000313" key="3">
    <source>
        <dbReference type="Proteomes" id="UP000684084"/>
    </source>
</evidence>
<name>A0A916E8G3_9GLOM</name>
<protein>
    <recommendedName>
        <fullName evidence="4">Serine-threonine/tyrosine-protein kinase catalytic domain-containing protein</fullName>
    </recommendedName>
</protein>
<dbReference type="AlphaFoldDB" id="A0A916E8G3"/>
<feature type="compositionally biased region" description="Acidic residues" evidence="1">
    <location>
        <begin position="53"/>
        <end position="118"/>
    </location>
</feature>
<gene>
    <name evidence="2" type="ORF">CHRIB12_LOCUS12748</name>
</gene>
<sequence>MGLRPTISNDVPKLLTDLIIKCWDAEIENRPTTKELYQILTKWNDEIRKYSEDGEDYEDGEYSEYSEDGEEDGEDIEDIEYSEYSEDGEEDGEDIEDIEYSEFSEDGEEDGEDSEDAKDSENVNSSDLLSSFQFSSDANYTAQSTSDPISECLDCLIK</sequence>
<evidence type="ECO:0008006" key="4">
    <source>
        <dbReference type="Google" id="ProtNLM"/>
    </source>
</evidence>
<evidence type="ECO:0000313" key="2">
    <source>
        <dbReference type="EMBL" id="CAB5370701.1"/>
    </source>
</evidence>